<dbReference type="Proteomes" id="UP001597187">
    <property type="component" value="Unassembled WGS sequence"/>
</dbReference>
<evidence type="ECO:0000256" key="3">
    <source>
        <dbReference type="ARBA" id="ARBA00022842"/>
    </source>
</evidence>
<dbReference type="PIRSF" id="PIRSF015582">
    <property type="entry name" value="Cit_lyase_B"/>
    <property type="match status" value="1"/>
</dbReference>
<comment type="cofactor">
    <cofactor evidence="1">
        <name>Mg(2+)</name>
        <dbReference type="ChEBI" id="CHEBI:18420"/>
    </cofactor>
</comment>
<dbReference type="EMBL" id="JBHUDC010000002">
    <property type="protein sequence ID" value="MFD1512117.1"/>
    <property type="molecule type" value="Genomic_DNA"/>
</dbReference>
<proteinExistence type="predicted"/>
<dbReference type="InterPro" id="IPR040442">
    <property type="entry name" value="Pyrv_kinase-like_dom_sf"/>
</dbReference>
<evidence type="ECO:0000259" key="4">
    <source>
        <dbReference type="Pfam" id="PF03328"/>
    </source>
</evidence>
<keyword evidence="2" id="KW-0479">Metal-binding</keyword>
<evidence type="ECO:0000313" key="5">
    <source>
        <dbReference type="EMBL" id="MFD1512117.1"/>
    </source>
</evidence>
<name>A0ABD6AR48_9EURY</name>
<sequence>MARRSVLFSPGDKPALMRKAPGTDADVVVFDLEDAVAPGEKTAGREAVREVLTDPEFDPDCEVCVRVSTHETGADLDAVVGDDARLDAVMLPKAETAADVETLAALLEERDADVPVFALCETAAGVLHAEAIASAEATTAVAFGAEDLSADIGANRTTEGTEVLYAREHVVLAASAAGVDAIDTVFTDIEDTDRLAEETHFARDLGYDGKMAIHPAQVPVMNEGFSPSDEQVAWARRVLAARDDHEGAGVFRVDGEMIDAPLLARAENVLDRATPDQDGDQR</sequence>
<dbReference type="PANTHER" id="PTHR32308">
    <property type="entry name" value="LYASE BETA SUBUNIT, PUTATIVE (AFU_ORTHOLOGUE AFUA_4G13030)-RELATED"/>
    <property type="match status" value="1"/>
</dbReference>
<feature type="domain" description="HpcH/HpaI aldolase/citrate lyase" evidence="4">
    <location>
        <begin position="4"/>
        <end position="215"/>
    </location>
</feature>
<keyword evidence="6" id="KW-1185">Reference proteome</keyword>
<dbReference type="PANTHER" id="PTHR32308:SF0">
    <property type="entry name" value="HPCH_HPAI ALDOLASE_CITRATE LYASE DOMAIN-CONTAINING PROTEIN"/>
    <property type="match status" value="1"/>
</dbReference>
<protein>
    <submittedName>
        <fullName evidence="5">HpcH/HpaI aldolase/citrate lyase family protein</fullName>
    </submittedName>
</protein>
<keyword evidence="3" id="KW-0460">Magnesium</keyword>
<dbReference type="Gene3D" id="3.20.20.60">
    <property type="entry name" value="Phosphoenolpyruvate-binding domains"/>
    <property type="match status" value="1"/>
</dbReference>
<dbReference type="GO" id="GO:0016829">
    <property type="term" value="F:lyase activity"/>
    <property type="evidence" value="ECO:0007669"/>
    <property type="project" value="UniProtKB-KW"/>
</dbReference>
<organism evidence="5 6">
    <name type="scientific">Halomarina rubra</name>
    <dbReference type="NCBI Taxonomy" id="2071873"/>
    <lineage>
        <taxon>Archaea</taxon>
        <taxon>Methanobacteriati</taxon>
        <taxon>Methanobacteriota</taxon>
        <taxon>Stenosarchaea group</taxon>
        <taxon>Halobacteria</taxon>
        <taxon>Halobacteriales</taxon>
        <taxon>Natronomonadaceae</taxon>
        <taxon>Halomarina</taxon>
    </lineage>
</organism>
<dbReference type="SUPFAM" id="SSF51621">
    <property type="entry name" value="Phosphoenolpyruvate/pyruvate domain"/>
    <property type="match status" value="1"/>
</dbReference>
<dbReference type="AlphaFoldDB" id="A0ABD6AR48"/>
<accession>A0ABD6AR48</accession>
<comment type="caution">
    <text evidence="5">The sequence shown here is derived from an EMBL/GenBank/DDBJ whole genome shotgun (WGS) entry which is preliminary data.</text>
</comment>
<evidence type="ECO:0000256" key="1">
    <source>
        <dbReference type="ARBA" id="ARBA00001946"/>
    </source>
</evidence>
<reference evidence="5 6" key="1">
    <citation type="journal article" date="2019" name="Int. J. Syst. Evol. Microbiol.">
        <title>The Global Catalogue of Microorganisms (GCM) 10K type strain sequencing project: providing services to taxonomists for standard genome sequencing and annotation.</title>
        <authorList>
            <consortium name="The Broad Institute Genomics Platform"/>
            <consortium name="The Broad Institute Genome Sequencing Center for Infectious Disease"/>
            <person name="Wu L."/>
            <person name="Ma J."/>
        </authorList>
    </citation>
    <scope>NUCLEOTIDE SEQUENCE [LARGE SCALE GENOMIC DNA]</scope>
    <source>
        <strain evidence="5 6">CGMCC 1.12563</strain>
    </source>
</reference>
<dbReference type="RefSeq" id="WP_250872104.1">
    <property type="nucleotide sequence ID" value="NZ_JALXFV010000002.1"/>
</dbReference>
<dbReference type="GO" id="GO:0046872">
    <property type="term" value="F:metal ion binding"/>
    <property type="evidence" value="ECO:0007669"/>
    <property type="project" value="UniProtKB-KW"/>
</dbReference>
<dbReference type="InterPro" id="IPR015813">
    <property type="entry name" value="Pyrv/PenolPyrv_kinase-like_dom"/>
</dbReference>
<dbReference type="InterPro" id="IPR005000">
    <property type="entry name" value="Aldolase/citrate-lyase_domain"/>
</dbReference>
<dbReference type="InterPro" id="IPR011206">
    <property type="entry name" value="Citrate_lyase_beta/mcl1/mcl2"/>
</dbReference>
<evidence type="ECO:0000313" key="6">
    <source>
        <dbReference type="Proteomes" id="UP001597187"/>
    </source>
</evidence>
<dbReference type="Pfam" id="PF03328">
    <property type="entry name" value="HpcH_HpaI"/>
    <property type="match status" value="1"/>
</dbReference>
<keyword evidence="5" id="KW-0456">Lyase</keyword>
<evidence type="ECO:0000256" key="2">
    <source>
        <dbReference type="ARBA" id="ARBA00022723"/>
    </source>
</evidence>
<gene>
    <name evidence="5" type="ORF">ACFSBT_02335</name>
</gene>